<protein>
    <submittedName>
        <fullName evidence="1">Acetoacetate decarboxylase family protein</fullName>
    </submittedName>
</protein>
<dbReference type="Gene3D" id="2.40.400.10">
    <property type="entry name" value="Acetoacetate decarboxylase-like"/>
    <property type="match status" value="1"/>
</dbReference>
<keyword evidence="2" id="KW-1185">Reference proteome</keyword>
<dbReference type="Pfam" id="PF06314">
    <property type="entry name" value="ADC"/>
    <property type="match status" value="1"/>
</dbReference>
<reference evidence="1 2" key="1">
    <citation type="submission" date="2020-03" db="EMBL/GenBank/DDBJ databases">
        <title>Cyclobacterium plantarum sp. nov., a marine bacterium isolated from a coastal-marine wetland.</title>
        <authorList>
            <person name="Sanchez-Porro C."/>
            <person name="Ventosa A."/>
            <person name="Amoozegar M."/>
        </authorList>
    </citation>
    <scope>NUCLEOTIDE SEQUENCE [LARGE SCALE GENOMIC DNA]</scope>
    <source>
        <strain evidence="1 2">GBPx2</strain>
    </source>
</reference>
<sequence length="296" mass="33108">MIMPPKRIKRYKGRYALVDGIPYQMPVSSSESPALMAGFSCDWEKANALLPGNEIHAMKLPNGRAALLITVINYLQTSIGKYIEYSIAIACTHGAKPAPRFLNALLLGHYGTGQYILDLPVSSEISVKGGKGIWGMPKHQANLDFIETSDTVSSQYEKDGQFAFRIEIEKPKSPSIKLKVGATNYCRFRNMLMASYIYFESKAGINLFGKARGSLFIGDHPNVAKLRDLGINPDPFFTTYMPKTNGILDDHFQCWFMTYEAPPDAMPEGLETVYPLGHGEEWLTPPAFTDYEKFRI</sequence>
<evidence type="ECO:0000313" key="2">
    <source>
        <dbReference type="Proteomes" id="UP000649799"/>
    </source>
</evidence>
<organism evidence="1 2">
    <name type="scientific">Cyclobacterium plantarum</name>
    <dbReference type="NCBI Taxonomy" id="2716263"/>
    <lineage>
        <taxon>Bacteria</taxon>
        <taxon>Pseudomonadati</taxon>
        <taxon>Bacteroidota</taxon>
        <taxon>Cytophagia</taxon>
        <taxon>Cytophagales</taxon>
        <taxon>Cyclobacteriaceae</taxon>
        <taxon>Cyclobacterium</taxon>
    </lineage>
</organism>
<dbReference type="SUPFAM" id="SSF160104">
    <property type="entry name" value="Acetoacetate decarboxylase-like"/>
    <property type="match status" value="1"/>
</dbReference>
<dbReference type="EMBL" id="JAANYN010000004">
    <property type="protein sequence ID" value="NHE57542.1"/>
    <property type="molecule type" value="Genomic_DNA"/>
</dbReference>
<dbReference type="Proteomes" id="UP000649799">
    <property type="component" value="Unassembled WGS sequence"/>
</dbReference>
<proteinExistence type="predicted"/>
<gene>
    <name evidence="1" type="ORF">G9Q97_12045</name>
</gene>
<accession>A0ABX0HAV6</accession>
<comment type="caution">
    <text evidence="1">The sequence shown here is derived from an EMBL/GenBank/DDBJ whole genome shotgun (WGS) entry which is preliminary data.</text>
</comment>
<name>A0ABX0HAV6_9BACT</name>
<dbReference type="InterPro" id="IPR023375">
    <property type="entry name" value="ADC_dom_sf"/>
</dbReference>
<dbReference type="InterPro" id="IPR010451">
    <property type="entry name" value="Acetoacetate_decarboxylase"/>
</dbReference>
<evidence type="ECO:0000313" key="1">
    <source>
        <dbReference type="EMBL" id="NHE57542.1"/>
    </source>
</evidence>